<comment type="caution">
    <text evidence="2">The sequence shown here is derived from an EMBL/GenBank/DDBJ whole genome shotgun (WGS) entry which is preliminary data.</text>
</comment>
<accession>A0A175WH26</accession>
<evidence type="ECO:0000256" key="1">
    <source>
        <dbReference type="SAM" id="MobiDB-lite"/>
    </source>
</evidence>
<dbReference type="VEuPathDB" id="FungiDB:MMYC01_200367"/>
<sequence>MPGARRFAGWKEESHTPPKVLPSSPADTRQIVSVTPTKRRLSSGQWNNGRLFRRVKVESESDSDGSEWRVTQPGHATPSEHAESTEGQLHPDEIGNHTERGGSCVDDASVNELNNHTEWGGSCMDGFSVDELENHMERDSLGNNSVSADEPSGAEPLKSGSLWNSDPSRKQILLLANCQGLDDFQADGGKPNLTARDVFLSAMASVRFIRGLDRVIWAHDIGIDYAGRLFDPETDGQADFREDFFDMTSKFTENLRLRKQTEMCKSKLAAFAESALEKQVPGLDNRGKAIEYGWAPATKKLQTCAAAMAKDASLDIGKLESVLVQCEEAVTELEAVVTVVTTVTQDLIETKSTSLARWRKLKDMAWLFQVEDSTLLDEMLQRSIDDFIDVTVSNLAPYQRFLRRALTLQEDLDEAIKEAQRQ</sequence>
<organism evidence="2 3">
    <name type="scientific">Madurella mycetomatis</name>
    <dbReference type="NCBI Taxonomy" id="100816"/>
    <lineage>
        <taxon>Eukaryota</taxon>
        <taxon>Fungi</taxon>
        <taxon>Dikarya</taxon>
        <taxon>Ascomycota</taxon>
        <taxon>Pezizomycotina</taxon>
        <taxon>Sordariomycetes</taxon>
        <taxon>Sordariomycetidae</taxon>
        <taxon>Sordariales</taxon>
        <taxon>Sordariales incertae sedis</taxon>
        <taxon>Madurella</taxon>
    </lineage>
</organism>
<evidence type="ECO:0000313" key="2">
    <source>
        <dbReference type="EMBL" id="KXX83137.1"/>
    </source>
</evidence>
<evidence type="ECO:0000313" key="3">
    <source>
        <dbReference type="Proteomes" id="UP000078237"/>
    </source>
</evidence>
<dbReference type="Proteomes" id="UP000078237">
    <property type="component" value="Unassembled WGS sequence"/>
</dbReference>
<feature type="region of interest" description="Disordered" evidence="1">
    <location>
        <begin position="139"/>
        <end position="162"/>
    </location>
</feature>
<name>A0A175WH26_9PEZI</name>
<proteinExistence type="predicted"/>
<dbReference type="AlphaFoldDB" id="A0A175WH26"/>
<keyword evidence="3" id="KW-1185">Reference proteome</keyword>
<feature type="compositionally biased region" description="Polar residues" evidence="1">
    <location>
        <begin position="25"/>
        <end position="48"/>
    </location>
</feature>
<reference evidence="2 3" key="1">
    <citation type="journal article" date="2016" name="Genome Announc.">
        <title>Genome Sequence of Madurella mycetomatis mm55, Isolated from a Human Mycetoma Case in Sudan.</title>
        <authorList>
            <person name="Smit S."/>
            <person name="Derks M.F."/>
            <person name="Bervoets S."/>
            <person name="Fahal A."/>
            <person name="van Leeuwen W."/>
            <person name="van Belkum A."/>
            <person name="van de Sande W.W."/>
        </authorList>
    </citation>
    <scope>NUCLEOTIDE SEQUENCE [LARGE SCALE GENOMIC DNA]</scope>
    <source>
        <strain evidence="3">mm55</strain>
    </source>
</reference>
<feature type="region of interest" description="Disordered" evidence="1">
    <location>
        <begin position="1"/>
        <end position="108"/>
    </location>
</feature>
<protein>
    <submittedName>
        <fullName evidence="2">Uncharacterized protein</fullName>
    </submittedName>
</protein>
<gene>
    <name evidence="2" type="ORF">MMYC01_200367</name>
</gene>
<dbReference type="EMBL" id="LCTW02000003">
    <property type="protein sequence ID" value="KXX83137.1"/>
    <property type="molecule type" value="Genomic_DNA"/>
</dbReference>
<feature type="compositionally biased region" description="Basic and acidic residues" evidence="1">
    <location>
        <begin position="78"/>
        <end position="100"/>
    </location>
</feature>